<evidence type="ECO:0000313" key="10">
    <source>
        <dbReference type="Proteomes" id="UP000007796"/>
    </source>
</evidence>
<evidence type="ECO:0000256" key="5">
    <source>
        <dbReference type="ARBA" id="ARBA00038359"/>
    </source>
</evidence>
<organism evidence="10">
    <name type="scientific">Grosmannia clavigera (strain kw1407 / UAMH 11150)</name>
    <name type="common">Blue stain fungus</name>
    <name type="synonym">Graphiocladiella clavigera</name>
    <dbReference type="NCBI Taxonomy" id="655863"/>
    <lineage>
        <taxon>Eukaryota</taxon>
        <taxon>Fungi</taxon>
        <taxon>Dikarya</taxon>
        <taxon>Ascomycota</taxon>
        <taxon>Pezizomycotina</taxon>
        <taxon>Sordariomycetes</taxon>
        <taxon>Sordariomycetidae</taxon>
        <taxon>Ophiostomatales</taxon>
        <taxon>Ophiostomataceae</taxon>
        <taxon>Leptographium</taxon>
    </lineage>
</organism>
<evidence type="ECO:0000256" key="2">
    <source>
        <dbReference type="ARBA" id="ARBA00022692"/>
    </source>
</evidence>
<accession>F0X849</accession>
<dbReference type="InParanoid" id="F0X849"/>
<evidence type="ECO:0000313" key="9">
    <source>
        <dbReference type="EMBL" id="EFX05459.1"/>
    </source>
</evidence>
<keyword evidence="3 7" id="KW-1133">Transmembrane helix</keyword>
<evidence type="ECO:0000256" key="7">
    <source>
        <dbReference type="SAM" id="Phobius"/>
    </source>
</evidence>
<comment type="subcellular location">
    <subcellularLocation>
        <location evidence="1">Membrane</location>
        <topology evidence="1">Multi-pass membrane protein</topology>
    </subcellularLocation>
</comment>
<dbReference type="GO" id="GO:0016020">
    <property type="term" value="C:membrane"/>
    <property type="evidence" value="ECO:0007669"/>
    <property type="project" value="UniProtKB-SubCell"/>
</dbReference>
<dbReference type="EMBL" id="GL629735">
    <property type="protein sequence ID" value="EFX05459.1"/>
    <property type="molecule type" value="Genomic_DNA"/>
</dbReference>
<evidence type="ECO:0000256" key="4">
    <source>
        <dbReference type="ARBA" id="ARBA00023136"/>
    </source>
</evidence>
<sequence>MIFKGGLPEWRPYGNSLLSVTPEEISKFDLSDKSSLTGVVIAVPATCISLITVIVSLRLLLRRHTIGRLLVDDYLIVLASVFTIVVCSSVLAASQYGLGKHIWNLDFVTIIPHLKRCIRFMFVANVFYALAICFTKLSIVSSYVYIFDPHGRLKVLMYGTATVSTGLGIAALPATIFECLPVHAAWDVTYVGAKCYTFVDFLYASTAISVVTDIMLCVIPIPLLWRLQLPLRQKLLISTRSTSHVRCPLFIRTPHFTPADPTDDLVSSVMWTIAECTIGIVCVSLPPLRLLIVRVMPDLFHLHSSQSSRPTEEQLPRDQSLSSSRMRRLKFSRLGRSDRSDRSAHRQWSQKTVDVVMLSSVSSQPSQLPQPSWMPRTPPNNAFILPRHQSLGIGDIGMSVMISAGPDTYHDRGWDRDRARSTTLATTATDSTLVGSPKVSSMLTTADGKARQSLGSLHDSEVPLSLG</sequence>
<gene>
    <name evidence="9" type="ORF">CMQ_3528</name>
</gene>
<protein>
    <submittedName>
        <fullName evidence="9">Plasma membrane protein</fullName>
    </submittedName>
</protein>
<evidence type="ECO:0000259" key="8">
    <source>
        <dbReference type="Pfam" id="PF20684"/>
    </source>
</evidence>
<dbReference type="AlphaFoldDB" id="F0X849"/>
<dbReference type="Proteomes" id="UP000007796">
    <property type="component" value="Unassembled WGS sequence"/>
</dbReference>
<feature type="transmembrane region" description="Helical" evidence="7">
    <location>
        <begin position="36"/>
        <end position="61"/>
    </location>
</feature>
<dbReference type="eggNOG" id="ENOG502SPUN">
    <property type="taxonomic scope" value="Eukaryota"/>
</dbReference>
<feature type="transmembrane region" description="Helical" evidence="7">
    <location>
        <begin position="201"/>
        <end position="225"/>
    </location>
</feature>
<feature type="transmembrane region" description="Helical" evidence="7">
    <location>
        <begin position="73"/>
        <end position="98"/>
    </location>
</feature>
<evidence type="ECO:0000256" key="3">
    <source>
        <dbReference type="ARBA" id="ARBA00022989"/>
    </source>
</evidence>
<dbReference type="RefSeq" id="XP_014174941.1">
    <property type="nucleotide sequence ID" value="XM_014319466.1"/>
</dbReference>
<proteinExistence type="inferred from homology"/>
<dbReference type="PANTHER" id="PTHR33048:SF131">
    <property type="entry name" value="INTEGRAL MEMBRANE PROTEIN"/>
    <property type="match status" value="1"/>
</dbReference>
<dbReference type="InterPro" id="IPR052337">
    <property type="entry name" value="SAT4-like"/>
</dbReference>
<feature type="region of interest" description="Disordered" evidence="6">
    <location>
        <begin position="443"/>
        <end position="467"/>
    </location>
</feature>
<name>F0X849_GROCL</name>
<keyword evidence="10" id="KW-1185">Reference proteome</keyword>
<feature type="transmembrane region" description="Helical" evidence="7">
    <location>
        <begin position="118"/>
        <end position="146"/>
    </location>
</feature>
<dbReference type="PANTHER" id="PTHR33048">
    <property type="entry name" value="PTH11-LIKE INTEGRAL MEMBRANE PROTEIN (AFU_ORTHOLOGUE AFUA_5G11245)"/>
    <property type="match status" value="1"/>
</dbReference>
<dbReference type="OrthoDB" id="5278984at2759"/>
<keyword evidence="4 7" id="KW-0472">Membrane</keyword>
<dbReference type="STRING" id="655863.F0X849"/>
<feature type="domain" description="Rhodopsin" evidence="8">
    <location>
        <begin position="57"/>
        <end position="293"/>
    </location>
</feature>
<reference evidence="9 10" key="1">
    <citation type="journal article" date="2011" name="Proc. Natl. Acad. Sci. U.S.A.">
        <title>Genome and transcriptome analyses of the mountain pine beetle-fungal symbiont Grosmannia clavigera, a lodgepole pine pathogen.</title>
        <authorList>
            <person name="DiGuistini S."/>
            <person name="Wang Y."/>
            <person name="Liao N.Y."/>
            <person name="Taylor G."/>
            <person name="Tanguay P."/>
            <person name="Feau N."/>
            <person name="Henrissat B."/>
            <person name="Chan S.K."/>
            <person name="Hesse-Orce U."/>
            <person name="Alamouti S.M."/>
            <person name="Tsui C.K.M."/>
            <person name="Docking R.T."/>
            <person name="Levasseur A."/>
            <person name="Haridas S."/>
            <person name="Robertson G."/>
            <person name="Birol I."/>
            <person name="Holt R.A."/>
            <person name="Marra M.A."/>
            <person name="Hamelin R.C."/>
            <person name="Hirst M."/>
            <person name="Jones S.J.M."/>
            <person name="Bohlmann J."/>
            <person name="Breuil C."/>
        </authorList>
    </citation>
    <scope>NUCLEOTIDE SEQUENCE [LARGE SCALE GENOMIC DNA]</scope>
    <source>
        <strain evidence="10">kw1407 / UAMH 11150</strain>
    </source>
</reference>
<keyword evidence="2 7" id="KW-0812">Transmembrane</keyword>
<evidence type="ECO:0000256" key="1">
    <source>
        <dbReference type="ARBA" id="ARBA00004141"/>
    </source>
</evidence>
<feature type="transmembrane region" description="Helical" evidence="7">
    <location>
        <begin position="155"/>
        <end position="177"/>
    </location>
</feature>
<comment type="similarity">
    <text evidence="5">Belongs to the SAT4 family.</text>
</comment>
<feature type="region of interest" description="Disordered" evidence="6">
    <location>
        <begin position="306"/>
        <end position="326"/>
    </location>
</feature>
<dbReference type="GeneID" id="25976638"/>
<dbReference type="HOGENOM" id="CLU_028200_0_4_1"/>
<dbReference type="InterPro" id="IPR049326">
    <property type="entry name" value="Rhodopsin_dom_fungi"/>
</dbReference>
<evidence type="ECO:0000256" key="6">
    <source>
        <dbReference type="SAM" id="MobiDB-lite"/>
    </source>
</evidence>
<dbReference type="Pfam" id="PF20684">
    <property type="entry name" value="Fung_rhodopsin"/>
    <property type="match status" value="1"/>
</dbReference>